<evidence type="ECO:0000313" key="8">
    <source>
        <dbReference type="EMBL" id="KAK7021140.1"/>
    </source>
</evidence>
<dbReference type="SMART" id="SM00261">
    <property type="entry name" value="FU"/>
    <property type="match status" value="10"/>
</dbReference>
<evidence type="ECO:0000256" key="4">
    <source>
        <dbReference type="ARBA" id="ARBA00023180"/>
    </source>
</evidence>
<evidence type="ECO:0000256" key="1">
    <source>
        <dbReference type="ARBA" id="ARBA00004613"/>
    </source>
</evidence>
<evidence type="ECO:0000256" key="5">
    <source>
        <dbReference type="SAM" id="Phobius"/>
    </source>
</evidence>
<keyword evidence="5" id="KW-1133">Transmembrane helix</keyword>
<keyword evidence="9" id="KW-1185">Reference proteome</keyword>
<dbReference type="InterPro" id="IPR006212">
    <property type="entry name" value="Furin_repeat"/>
</dbReference>
<evidence type="ECO:0000313" key="9">
    <source>
        <dbReference type="Proteomes" id="UP001381693"/>
    </source>
</evidence>
<dbReference type="Gene3D" id="2.10.220.10">
    <property type="entry name" value="Hormone Receptor, Insulin-like Growth Factor Receptor 1, Chain A, domain 2"/>
    <property type="match status" value="7"/>
</dbReference>
<dbReference type="Pfam" id="PF00757">
    <property type="entry name" value="Furin-like"/>
    <property type="match status" value="1"/>
</dbReference>
<feature type="non-terminal residue" evidence="8">
    <location>
        <position position="1"/>
    </location>
</feature>
<dbReference type="Proteomes" id="UP001381693">
    <property type="component" value="Unassembled WGS sequence"/>
</dbReference>
<accession>A0AAN8ZW54</accession>
<keyword evidence="2" id="KW-0964">Secreted</keyword>
<keyword evidence="5" id="KW-0472">Membrane</keyword>
<keyword evidence="5" id="KW-0812">Transmembrane</keyword>
<dbReference type="InterPro" id="IPR006211">
    <property type="entry name" value="Furin-like_Cys-rich_dom"/>
</dbReference>
<dbReference type="SUPFAM" id="SSF57184">
    <property type="entry name" value="Growth factor receptor domain"/>
    <property type="match status" value="3"/>
</dbReference>
<dbReference type="InterPro" id="IPR043601">
    <property type="entry name" value="Rspo_Fu-CRD_dom"/>
</dbReference>
<comment type="caution">
    <text evidence="8">The sequence shown here is derived from an EMBL/GenBank/DDBJ whole genome shotgun (WGS) entry which is preliminary data.</text>
</comment>
<keyword evidence="3" id="KW-0732">Signal</keyword>
<keyword evidence="8" id="KW-0378">Hydrolase</keyword>
<proteinExistence type="predicted"/>
<dbReference type="PANTHER" id="PTHR15332">
    <property type="entry name" value="PROPROTEIN CONVERTASE SUBTILISIN_KEXIN TYPE 5-LIKE"/>
    <property type="match status" value="1"/>
</dbReference>
<protein>
    <submittedName>
        <fullName evidence="8">Serine-type endopeptidase activity protein</fullName>
        <ecNumber evidence="8">3.4.21.75</ecNumber>
    </submittedName>
</protein>
<dbReference type="AlphaFoldDB" id="A0AAN8ZW54"/>
<evidence type="ECO:0000256" key="2">
    <source>
        <dbReference type="ARBA" id="ARBA00022525"/>
    </source>
</evidence>
<gene>
    <name evidence="8" type="primary">Fur2</name>
    <name evidence="8" type="ORF">SK128_002302</name>
</gene>
<organism evidence="8 9">
    <name type="scientific">Halocaridina rubra</name>
    <name type="common">Hawaiian red shrimp</name>
    <dbReference type="NCBI Taxonomy" id="373956"/>
    <lineage>
        <taxon>Eukaryota</taxon>
        <taxon>Metazoa</taxon>
        <taxon>Ecdysozoa</taxon>
        <taxon>Arthropoda</taxon>
        <taxon>Crustacea</taxon>
        <taxon>Multicrustacea</taxon>
        <taxon>Malacostraca</taxon>
        <taxon>Eumalacostraca</taxon>
        <taxon>Eucarida</taxon>
        <taxon>Decapoda</taxon>
        <taxon>Pleocyemata</taxon>
        <taxon>Caridea</taxon>
        <taxon>Atyoidea</taxon>
        <taxon>Atyidae</taxon>
        <taxon>Halocaridina</taxon>
    </lineage>
</organism>
<keyword evidence="4" id="KW-0325">Glycoprotein</keyword>
<dbReference type="PANTHER" id="PTHR15332:SF175">
    <property type="entry name" value="PROPROTEIN CONVERTASE SUBTILISIN_KEXIN TYPE 5-LIKE"/>
    <property type="match status" value="1"/>
</dbReference>
<dbReference type="GO" id="GO:0004252">
    <property type="term" value="F:serine-type endopeptidase activity"/>
    <property type="evidence" value="ECO:0007669"/>
    <property type="project" value="UniProtKB-EC"/>
</dbReference>
<dbReference type="InterPro" id="IPR009030">
    <property type="entry name" value="Growth_fac_rcpt_cys_sf"/>
</dbReference>
<dbReference type="EMBL" id="JAXCGZ010022911">
    <property type="protein sequence ID" value="KAK7021140.1"/>
    <property type="molecule type" value="Genomic_DNA"/>
</dbReference>
<evidence type="ECO:0000259" key="6">
    <source>
        <dbReference type="Pfam" id="PF00757"/>
    </source>
</evidence>
<reference evidence="8 9" key="1">
    <citation type="submission" date="2023-11" db="EMBL/GenBank/DDBJ databases">
        <title>Halocaridina rubra genome assembly.</title>
        <authorList>
            <person name="Smith C."/>
        </authorList>
    </citation>
    <scope>NUCLEOTIDE SEQUENCE [LARGE SCALE GENOMIC DNA]</scope>
    <source>
        <strain evidence="8">EP-1</strain>
        <tissue evidence="8">Whole</tissue>
    </source>
</reference>
<evidence type="ECO:0000259" key="7">
    <source>
        <dbReference type="Pfam" id="PF15913"/>
    </source>
</evidence>
<dbReference type="Pfam" id="PF15913">
    <property type="entry name" value="Furin-like_2"/>
    <property type="match status" value="1"/>
</dbReference>
<evidence type="ECO:0000256" key="3">
    <source>
        <dbReference type="ARBA" id="ARBA00022729"/>
    </source>
</evidence>
<feature type="domain" description="R-spondin Fu-CRD" evidence="7">
    <location>
        <begin position="170"/>
        <end position="237"/>
    </location>
</feature>
<dbReference type="EC" id="3.4.21.75" evidence="8"/>
<dbReference type="CDD" id="cd00064">
    <property type="entry name" value="FU"/>
    <property type="match status" value="9"/>
</dbReference>
<comment type="subcellular location">
    <subcellularLocation>
        <location evidence="1">Secreted</location>
    </subcellularLocation>
</comment>
<feature type="transmembrane region" description="Helical" evidence="5">
    <location>
        <begin position="562"/>
        <end position="589"/>
    </location>
</feature>
<name>A0AAN8ZW54_HALRR</name>
<feature type="domain" description="Furin-like cysteine-rich" evidence="6">
    <location>
        <begin position="45"/>
        <end position="97"/>
    </location>
</feature>
<dbReference type="GO" id="GO:0005576">
    <property type="term" value="C:extracellular region"/>
    <property type="evidence" value="ECO:0007669"/>
    <property type="project" value="UniProtKB-SubCell"/>
</dbReference>
<sequence length="643" mass="69230">ILDQILAGSSPTATYATADGKIVAGPNHVASSLQGTLSSANNVIESDVCHSQCLGGCSGPGPNNCKACHHYSLEGECVGSCPEGTYGSDSRECLGCYESCSLCSGPAQNQCLACRPGLLYVVHLGICVESCAQGYYSADGNCLHCDIHCSECSGPEYCSECYHHLLLANGSCLTNCPKGFYETQDNKCKSCHPQCETCVGVSESSCASCRSNSYLYQGRCVFRCPQGTYGDELTGECHVCSDGCSTCNDGDSCSSCIDGWRIKAGHCVASSHRCNINEFATVNGACQRCHSTCLSCVGTGESQCLHCTQRRFLLDSKCVESCPESYFAVRGRCLPCPNGCLYCTSYGDCRSCAPRFHLHNNKCIASCPEGFYSDIGVCRPCEATCRSCYGPRTDQCASCHNESFLLGSACHRSCPDSHYPERMKCVPCYNNCRTCKGSGLTDCTTCHDYLTLDGGMCIECRSGRYYNLTLKSCESCHYSCLTCSSSGEGGCTSCQAPNSLHLTTGSCRPCCPEGVTEDDHGPPCCTCDPATNQCYGAVSADKRRIALSLNSESSQTPYRGSYLFTSVTSLIAVICLVNVLLFGAVFAVLQARSSGSLCWSRDYSYRSLKSANMTEKVSLTLMPYIEEEDSEDERERDILYMKT</sequence>